<dbReference type="HOGENOM" id="CLU_2320450_0_0_1"/>
<reference evidence="2 3" key="1">
    <citation type="submission" date="2011-06" db="EMBL/GenBank/DDBJ databases">
        <title>The Genome Sequence of Fusarium oxysporum FOSC 3-a.</title>
        <authorList>
            <consortium name="The Broad Institute Genome Sequencing Platform"/>
            <person name="Ma L.-J."/>
            <person name="Gale L.R."/>
            <person name="Schwartz D.C."/>
            <person name="Zhou S."/>
            <person name="Corby-Kistler H."/>
            <person name="Young S.K."/>
            <person name="Zeng Q."/>
            <person name="Gargeya S."/>
            <person name="Fitzgerald M."/>
            <person name="Haas B."/>
            <person name="Abouelleil A."/>
            <person name="Alvarado L."/>
            <person name="Arachchi H.M."/>
            <person name="Berlin A."/>
            <person name="Brown A."/>
            <person name="Chapman S.B."/>
            <person name="Chen Z."/>
            <person name="Dunbar C."/>
            <person name="Freedman E."/>
            <person name="Gearin G."/>
            <person name="Gellesch M."/>
            <person name="Goldberg J."/>
            <person name="Griggs A."/>
            <person name="Gujja S."/>
            <person name="Heiman D."/>
            <person name="Howarth C."/>
            <person name="Larson L."/>
            <person name="Lui A."/>
            <person name="MacDonald P.J.P."/>
            <person name="Mehta T."/>
            <person name="Montmayeur A."/>
            <person name="Murphy C."/>
            <person name="Neiman D."/>
            <person name="Pearson M."/>
            <person name="Priest M."/>
            <person name="Roberts A."/>
            <person name="Saif S."/>
            <person name="Shea T."/>
            <person name="Shenoy N."/>
            <person name="Sisk P."/>
            <person name="Stolte C."/>
            <person name="Sykes S."/>
            <person name="Wortman J."/>
            <person name="Nusbaum C."/>
            <person name="Birren B."/>
        </authorList>
    </citation>
    <scope>NUCLEOTIDE SEQUENCE [LARGE SCALE GENOMIC DNA]</scope>
    <source>
        <strain evidence="3">FOSC 3-a</strain>
    </source>
</reference>
<evidence type="ECO:0000256" key="1">
    <source>
        <dbReference type="SAM" id="MobiDB-lite"/>
    </source>
</evidence>
<dbReference type="EMBL" id="JH717858">
    <property type="protein sequence ID" value="EWY79635.1"/>
    <property type="molecule type" value="Genomic_DNA"/>
</dbReference>
<gene>
    <name evidence="2" type="ORF">FOYG_17199</name>
</gene>
<dbReference type="AlphaFoldDB" id="W9HF77"/>
<dbReference type="Proteomes" id="UP000030753">
    <property type="component" value="Unassembled WGS sequence"/>
</dbReference>
<organism evidence="2 3">
    <name type="scientific">Fusarium oxysporum NRRL 32931</name>
    <dbReference type="NCBI Taxonomy" id="660029"/>
    <lineage>
        <taxon>Eukaryota</taxon>
        <taxon>Fungi</taxon>
        <taxon>Dikarya</taxon>
        <taxon>Ascomycota</taxon>
        <taxon>Pezizomycotina</taxon>
        <taxon>Sordariomycetes</taxon>
        <taxon>Hypocreomycetidae</taxon>
        <taxon>Hypocreales</taxon>
        <taxon>Nectriaceae</taxon>
        <taxon>Fusarium</taxon>
        <taxon>Fusarium oxysporum species complex</taxon>
    </lineage>
</organism>
<evidence type="ECO:0008006" key="4">
    <source>
        <dbReference type="Google" id="ProtNLM"/>
    </source>
</evidence>
<accession>W9HF77</accession>
<sequence length="99" mass="10185">MSSQDVIQAAAGAAEETDSLGSMQLQRSVTQLEAAKGRGSIEAPYVEGPKKAQEVEQLTAAGVSWAAEAAEARNVKQQDAANVVWAAKAADVGRTGSRG</sequence>
<evidence type="ECO:0000313" key="2">
    <source>
        <dbReference type="EMBL" id="EWY79635.1"/>
    </source>
</evidence>
<evidence type="ECO:0000313" key="3">
    <source>
        <dbReference type="Proteomes" id="UP000030753"/>
    </source>
</evidence>
<protein>
    <recommendedName>
        <fullName evidence="4">SMP domain-containing protein</fullName>
    </recommendedName>
</protein>
<proteinExistence type="predicted"/>
<name>W9HF77_FUSOX</name>
<feature type="region of interest" description="Disordered" evidence="1">
    <location>
        <begin position="1"/>
        <end position="24"/>
    </location>
</feature>